<dbReference type="InterPro" id="IPR000160">
    <property type="entry name" value="GGDEF_dom"/>
</dbReference>
<dbReference type="SMART" id="SM00052">
    <property type="entry name" value="EAL"/>
    <property type="match status" value="1"/>
</dbReference>
<evidence type="ECO:0000256" key="1">
    <source>
        <dbReference type="SAM" id="Phobius"/>
    </source>
</evidence>
<feature type="domain" description="EAL" evidence="2">
    <location>
        <begin position="495"/>
        <end position="748"/>
    </location>
</feature>
<dbReference type="SUPFAM" id="SSF141868">
    <property type="entry name" value="EAL domain-like"/>
    <property type="match status" value="1"/>
</dbReference>
<evidence type="ECO:0000313" key="5">
    <source>
        <dbReference type="Proteomes" id="UP001515100"/>
    </source>
</evidence>
<dbReference type="InterPro" id="IPR035919">
    <property type="entry name" value="EAL_sf"/>
</dbReference>
<feature type="transmembrane region" description="Helical" evidence="1">
    <location>
        <begin position="79"/>
        <end position="97"/>
    </location>
</feature>
<evidence type="ECO:0000313" key="4">
    <source>
        <dbReference type="EMBL" id="KAA1379694.1"/>
    </source>
</evidence>
<feature type="transmembrane region" description="Helical" evidence="1">
    <location>
        <begin position="50"/>
        <end position="72"/>
    </location>
</feature>
<dbReference type="Gene3D" id="3.30.70.270">
    <property type="match status" value="1"/>
</dbReference>
<feature type="transmembrane region" description="Helical" evidence="1">
    <location>
        <begin position="205"/>
        <end position="226"/>
    </location>
</feature>
<dbReference type="InterPro" id="IPR001633">
    <property type="entry name" value="EAL_dom"/>
</dbReference>
<dbReference type="Pfam" id="PF00563">
    <property type="entry name" value="EAL"/>
    <property type="match status" value="1"/>
</dbReference>
<keyword evidence="1" id="KW-1133">Transmembrane helix</keyword>
<dbReference type="InterPro" id="IPR029787">
    <property type="entry name" value="Nucleotide_cyclase"/>
</dbReference>
<feature type="transmembrane region" description="Helical" evidence="1">
    <location>
        <begin position="173"/>
        <end position="193"/>
    </location>
</feature>
<evidence type="ECO:0000259" key="2">
    <source>
        <dbReference type="PROSITE" id="PS50883"/>
    </source>
</evidence>
<dbReference type="RefSeq" id="WP_129179447.1">
    <property type="nucleotide sequence ID" value="NZ_JAGIOG010000001.1"/>
</dbReference>
<proteinExistence type="predicted"/>
<dbReference type="InterPro" id="IPR043128">
    <property type="entry name" value="Rev_trsase/Diguanyl_cyclase"/>
</dbReference>
<dbReference type="Pfam" id="PF00990">
    <property type="entry name" value="GGDEF"/>
    <property type="match status" value="1"/>
</dbReference>
<dbReference type="Proteomes" id="UP001515100">
    <property type="component" value="Unassembled WGS sequence"/>
</dbReference>
<dbReference type="AlphaFoldDB" id="A0A641ANN0"/>
<dbReference type="SUPFAM" id="SSF55073">
    <property type="entry name" value="Nucleotide cyclase"/>
    <property type="match status" value="1"/>
</dbReference>
<protein>
    <submittedName>
        <fullName evidence="4">EAL domain-containing protein</fullName>
    </submittedName>
</protein>
<dbReference type="InterPro" id="IPR050706">
    <property type="entry name" value="Cyclic-di-GMP_PDE-like"/>
</dbReference>
<organism evidence="4 5">
    <name type="scientific">Aeromicrobium fastidiosum</name>
    <dbReference type="NCBI Taxonomy" id="52699"/>
    <lineage>
        <taxon>Bacteria</taxon>
        <taxon>Bacillati</taxon>
        <taxon>Actinomycetota</taxon>
        <taxon>Actinomycetes</taxon>
        <taxon>Propionibacteriales</taxon>
        <taxon>Nocardioidaceae</taxon>
        <taxon>Aeromicrobium</taxon>
    </lineage>
</organism>
<feature type="transmembrane region" description="Helical" evidence="1">
    <location>
        <begin position="269"/>
        <end position="287"/>
    </location>
</feature>
<gene>
    <name evidence="4" type="ORF">ESP62_000270</name>
</gene>
<dbReference type="PANTHER" id="PTHR33121">
    <property type="entry name" value="CYCLIC DI-GMP PHOSPHODIESTERASE PDEF"/>
    <property type="match status" value="1"/>
</dbReference>
<dbReference type="CDD" id="cd01948">
    <property type="entry name" value="EAL"/>
    <property type="match status" value="1"/>
</dbReference>
<dbReference type="OrthoDB" id="23692at2"/>
<dbReference type="EMBL" id="SDPP02000001">
    <property type="protein sequence ID" value="KAA1379694.1"/>
    <property type="molecule type" value="Genomic_DNA"/>
</dbReference>
<feature type="transmembrane region" description="Helical" evidence="1">
    <location>
        <begin position="238"/>
        <end position="257"/>
    </location>
</feature>
<feature type="domain" description="GGDEF" evidence="3">
    <location>
        <begin position="355"/>
        <end position="487"/>
    </location>
</feature>
<accession>A0A641ANN0</accession>
<name>A0A641ANN0_9ACTN</name>
<dbReference type="CDD" id="cd01949">
    <property type="entry name" value="GGDEF"/>
    <property type="match status" value="1"/>
</dbReference>
<feature type="transmembrane region" description="Helical" evidence="1">
    <location>
        <begin position="112"/>
        <end position="129"/>
    </location>
</feature>
<dbReference type="GO" id="GO:0071111">
    <property type="term" value="F:cyclic-guanylate-specific phosphodiesterase activity"/>
    <property type="evidence" value="ECO:0007669"/>
    <property type="project" value="InterPro"/>
</dbReference>
<dbReference type="NCBIfam" id="TIGR00254">
    <property type="entry name" value="GGDEF"/>
    <property type="match status" value="1"/>
</dbReference>
<keyword evidence="1" id="KW-0472">Membrane</keyword>
<dbReference type="Gene3D" id="3.20.20.450">
    <property type="entry name" value="EAL domain"/>
    <property type="match status" value="1"/>
</dbReference>
<feature type="transmembrane region" description="Helical" evidence="1">
    <location>
        <begin position="141"/>
        <end position="161"/>
    </location>
</feature>
<dbReference type="PANTHER" id="PTHR33121:SF79">
    <property type="entry name" value="CYCLIC DI-GMP PHOSPHODIESTERASE PDED-RELATED"/>
    <property type="match status" value="1"/>
</dbReference>
<dbReference type="PROSITE" id="PS50887">
    <property type="entry name" value="GGDEF"/>
    <property type="match status" value="1"/>
</dbReference>
<reference evidence="4" key="1">
    <citation type="submission" date="2019-09" db="EMBL/GenBank/DDBJ databases">
        <authorList>
            <person name="Li J."/>
        </authorList>
    </citation>
    <scope>NUCLEOTIDE SEQUENCE [LARGE SCALE GENOMIC DNA]</scope>
    <source>
        <strain evidence="4">NRBC 14897</strain>
    </source>
</reference>
<evidence type="ECO:0000259" key="3">
    <source>
        <dbReference type="PROSITE" id="PS50887"/>
    </source>
</evidence>
<keyword evidence="5" id="KW-1185">Reference proteome</keyword>
<keyword evidence="1" id="KW-0812">Transmembrane</keyword>
<feature type="transmembrane region" description="Helical" evidence="1">
    <location>
        <begin position="20"/>
        <end position="38"/>
    </location>
</feature>
<comment type="caution">
    <text evidence="4">The sequence shown here is derived from an EMBL/GenBank/DDBJ whole genome shotgun (WGS) entry which is preliminary data.</text>
</comment>
<sequence length="763" mass="82220">MTAARRPTRTTPRLATVQRIVAPFSWAVVVAGLVLNGVTQLTGGSSTPTILLGTLVVFFPLLLVRLVLVAVLQPARRRAVVVLLAAIACWSLGSMWINSSLGGSTSEFPADGEWLFMLSYLGLAGYLLLDVDRRHSKPARAWLDIVIICGGTACLASLLLVSPVRAVSHLDGIPLLLALIYPLADLTLALLVLGQSLLQTRMDHAKSWMIGTAFVLLACADSGFALRGAASTYDFGNFSYALWGGAFLLIVSATCRPSQIVIRAVPRSVGSPVLVGAGVLALATLAIRPDDTLATYMLPPAVLTLTAVAARMALALRDANRATEAFALSQTDDLTKLPNRRAVRAWLSGGLAARRPMALMLLDLDGFKEINDSLGHRAGDTVLTMVAVRIREAVDPWVRVARLGGDEFAIIVDSTDEIELMEIARRVLAELAQPLLVEGIEISAAASIGVTVARAGTADGSEVLRRADVAMYQAKNSGLGAALYDAELDEFSRSRLQLAEELRKGLSDGQIEVWYQPQLEAATMQVAGLEALVRWRHPTQGVISPVSFLPAARRAGLMARLSEVVARQAVRDLMARREAGIDVRVAINCAPPELLGPTFLPMLYAVLAAEDVPADQLVLEVTEDSFLADPQHTREVLLELRSHGVQVAIDDYGTGFSSLAYLRNLPVQELKIDRALIGNVADDARSRMIVASTIQLAHALEMRIVAEGVENAADLAELVAMGIDAVQGYHLARPMPSGELNRWVRDWTRSDHHPTDTDTEELR</sequence>
<dbReference type="PROSITE" id="PS50883">
    <property type="entry name" value="EAL"/>
    <property type="match status" value="1"/>
</dbReference>
<dbReference type="SMART" id="SM00267">
    <property type="entry name" value="GGDEF"/>
    <property type="match status" value="1"/>
</dbReference>